<name>A0A8K0JBJ5_9HYPO</name>
<sequence length="78" mass="8569">MQTQPAQPVQFEFVTGSRPEQLKADSSRRLRSYLSRRSWQAHRAQQPQKASAHAAPEPRADATPPPPSSGSSLDSVES</sequence>
<keyword evidence="3" id="KW-1185">Reference proteome</keyword>
<protein>
    <submittedName>
        <fullName evidence="2">Uncharacterized protein</fullName>
    </submittedName>
</protein>
<dbReference type="EMBL" id="SRPY01000374">
    <property type="protein sequence ID" value="KAG5925440.1"/>
    <property type="molecule type" value="Genomic_DNA"/>
</dbReference>
<evidence type="ECO:0000256" key="1">
    <source>
        <dbReference type="SAM" id="MobiDB-lite"/>
    </source>
</evidence>
<dbReference type="Proteomes" id="UP000811619">
    <property type="component" value="Unassembled WGS sequence"/>
</dbReference>
<evidence type="ECO:0000313" key="2">
    <source>
        <dbReference type="EMBL" id="KAG5925440.1"/>
    </source>
</evidence>
<evidence type="ECO:0000313" key="3">
    <source>
        <dbReference type="Proteomes" id="UP000811619"/>
    </source>
</evidence>
<proteinExistence type="predicted"/>
<dbReference type="AlphaFoldDB" id="A0A8K0JBJ5"/>
<feature type="region of interest" description="Disordered" evidence="1">
    <location>
        <begin position="1"/>
        <end position="78"/>
    </location>
</feature>
<reference evidence="2" key="1">
    <citation type="journal article" date="2020" name="bioRxiv">
        <title>Whole genome comparisons of ergot fungi reveals the divergence and evolution of species within the genus Claviceps are the result of varying mechanisms driving genome evolution and host range expansion.</title>
        <authorList>
            <person name="Wyka S.A."/>
            <person name="Mondo S.J."/>
            <person name="Liu M."/>
            <person name="Dettman J."/>
            <person name="Nalam V."/>
            <person name="Broders K.D."/>
        </authorList>
    </citation>
    <scope>NUCLEOTIDE SEQUENCE</scope>
    <source>
        <strain evidence="2">CCC 489</strain>
    </source>
</reference>
<accession>A0A8K0JBJ5</accession>
<gene>
    <name evidence="2" type="ORF">E4U42_004295</name>
</gene>
<feature type="non-terminal residue" evidence="2">
    <location>
        <position position="78"/>
    </location>
</feature>
<organism evidence="2 3">
    <name type="scientific">Claviceps africana</name>
    <dbReference type="NCBI Taxonomy" id="83212"/>
    <lineage>
        <taxon>Eukaryota</taxon>
        <taxon>Fungi</taxon>
        <taxon>Dikarya</taxon>
        <taxon>Ascomycota</taxon>
        <taxon>Pezizomycotina</taxon>
        <taxon>Sordariomycetes</taxon>
        <taxon>Hypocreomycetidae</taxon>
        <taxon>Hypocreales</taxon>
        <taxon>Clavicipitaceae</taxon>
        <taxon>Claviceps</taxon>
    </lineage>
</organism>
<comment type="caution">
    <text evidence="2">The sequence shown here is derived from an EMBL/GenBank/DDBJ whole genome shotgun (WGS) entry which is preliminary data.</text>
</comment>